<keyword evidence="5" id="KW-1185">Reference proteome</keyword>
<dbReference type="EC" id="3.4.24.-" evidence="2"/>
<dbReference type="PANTHER" id="PTHR10127:SF849">
    <property type="entry name" value="ZINC METALLOPROTEINASE NAS-36"/>
    <property type="match status" value="1"/>
</dbReference>
<comment type="cofactor">
    <cofactor evidence="1 2">
        <name>Zn(2+)</name>
        <dbReference type="ChEBI" id="CHEBI:29105"/>
    </cofactor>
    <text evidence="1 2">Binds 1 zinc ion per subunit.</text>
</comment>
<evidence type="ECO:0000259" key="3">
    <source>
        <dbReference type="PROSITE" id="PS51864"/>
    </source>
</evidence>
<protein>
    <recommendedName>
        <fullName evidence="2">Metalloendopeptidase</fullName>
        <ecNumber evidence="2">3.4.24.-</ecNumber>
    </recommendedName>
</protein>
<feature type="binding site" evidence="1">
    <location>
        <position position="10"/>
    </location>
    <ligand>
        <name>Zn(2+)</name>
        <dbReference type="ChEBI" id="CHEBI:29105"/>
        <note>catalytic</note>
    </ligand>
</feature>
<name>A0A183DHK4_9BILA</name>
<evidence type="ECO:0000313" key="4">
    <source>
        <dbReference type="EMBL" id="VDK61182.1"/>
    </source>
</evidence>
<evidence type="ECO:0000256" key="1">
    <source>
        <dbReference type="PROSITE-ProRule" id="PRU01211"/>
    </source>
</evidence>
<feature type="binding site" evidence="1">
    <location>
        <position position="20"/>
    </location>
    <ligand>
        <name>Zn(2+)</name>
        <dbReference type="ChEBI" id="CHEBI:29105"/>
        <note>catalytic</note>
    </ligand>
</feature>
<dbReference type="PROSITE" id="PS51864">
    <property type="entry name" value="ASTACIN"/>
    <property type="match status" value="1"/>
</dbReference>
<dbReference type="EMBL" id="UYRT01023194">
    <property type="protein sequence ID" value="VDK61182.1"/>
    <property type="molecule type" value="Genomic_DNA"/>
</dbReference>
<keyword evidence="1 2" id="KW-0479">Metal-binding</keyword>
<evidence type="ECO:0000313" key="5">
    <source>
        <dbReference type="Proteomes" id="UP000271098"/>
    </source>
</evidence>
<dbReference type="InterPro" id="IPR001506">
    <property type="entry name" value="Peptidase_M12A"/>
</dbReference>
<dbReference type="PANTHER" id="PTHR10127">
    <property type="entry name" value="DISCOIDIN, CUB, EGF, LAMININ , AND ZINC METALLOPROTEASE DOMAIN CONTAINING"/>
    <property type="match status" value="1"/>
</dbReference>
<feature type="active site" evidence="1">
    <location>
        <position position="11"/>
    </location>
</feature>
<dbReference type="InterPro" id="IPR024079">
    <property type="entry name" value="MetalloPept_cat_dom_sf"/>
</dbReference>
<dbReference type="GO" id="GO:0006508">
    <property type="term" value="P:proteolysis"/>
    <property type="evidence" value="ECO:0007669"/>
    <property type="project" value="UniProtKB-KW"/>
</dbReference>
<accession>A0A183DHK4</accession>
<dbReference type="AlphaFoldDB" id="A0A183DHK4"/>
<dbReference type="SUPFAM" id="SSF55486">
    <property type="entry name" value="Metalloproteases ('zincins'), catalytic domain"/>
    <property type="match status" value="1"/>
</dbReference>
<keyword evidence="1 2" id="KW-0482">Metalloprotease</keyword>
<keyword evidence="1 2" id="KW-0645">Protease</keyword>
<dbReference type="Pfam" id="PF01400">
    <property type="entry name" value="Astacin"/>
    <property type="match status" value="1"/>
</dbReference>
<evidence type="ECO:0000313" key="6">
    <source>
        <dbReference type="WBParaSite" id="GPUH_0000820401-mRNA-1"/>
    </source>
</evidence>
<dbReference type="OrthoDB" id="431034at2759"/>
<feature type="binding site" evidence="1">
    <location>
        <position position="14"/>
    </location>
    <ligand>
        <name>Zn(2+)</name>
        <dbReference type="ChEBI" id="CHEBI:29105"/>
        <note>catalytic</note>
    </ligand>
</feature>
<dbReference type="PRINTS" id="PR00480">
    <property type="entry name" value="ASTACIN"/>
</dbReference>
<keyword evidence="1 2" id="KW-0378">Hydrolase</keyword>
<proteinExistence type="predicted"/>
<feature type="domain" description="Peptidase M12A" evidence="3">
    <location>
        <begin position="1"/>
        <end position="86"/>
    </location>
</feature>
<evidence type="ECO:0000256" key="2">
    <source>
        <dbReference type="RuleBase" id="RU361183"/>
    </source>
</evidence>
<gene>
    <name evidence="4" type="ORF">GPUH_LOCUS8195</name>
</gene>
<dbReference type="GO" id="GO:0008270">
    <property type="term" value="F:zinc ion binding"/>
    <property type="evidence" value="ECO:0007669"/>
    <property type="project" value="UniProtKB-UniRule"/>
</dbReference>
<dbReference type="Gene3D" id="3.40.390.10">
    <property type="entry name" value="Collagenase (Catalytic Domain)"/>
    <property type="match status" value="1"/>
</dbReference>
<organism evidence="6">
    <name type="scientific">Gongylonema pulchrum</name>
    <dbReference type="NCBI Taxonomy" id="637853"/>
    <lineage>
        <taxon>Eukaryota</taxon>
        <taxon>Metazoa</taxon>
        <taxon>Ecdysozoa</taxon>
        <taxon>Nematoda</taxon>
        <taxon>Chromadorea</taxon>
        <taxon>Rhabditida</taxon>
        <taxon>Spirurina</taxon>
        <taxon>Spiruromorpha</taxon>
        <taxon>Spiruroidea</taxon>
        <taxon>Gongylonematidae</taxon>
        <taxon>Gongylonema</taxon>
    </lineage>
</organism>
<sequence length="86" mass="9890">MIRKVGTIGHELGHMLGLWHEHSRPDADEHIEVLKDYILPSYVSEFLERSTDEIITFDVPYDLGSIMHYGSTAFSADQKSKTLRTR</sequence>
<reference evidence="4 5" key="2">
    <citation type="submission" date="2018-11" db="EMBL/GenBank/DDBJ databases">
        <authorList>
            <consortium name="Pathogen Informatics"/>
        </authorList>
    </citation>
    <scope>NUCLEOTIDE SEQUENCE [LARGE SCALE GENOMIC DNA]</scope>
</reference>
<reference evidence="6" key="1">
    <citation type="submission" date="2016-06" db="UniProtKB">
        <authorList>
            <consortium name="WormBaseParasite"/>
        </authorList>
    </citation>
    <scope>IDENTIFICATION</scope>
</reference>
<keyword evidence="1 2" id="KW-0862">Zinc</keyword>
<dbReference type="GO" id="GO:0004222">
    <property type="term" value="F:metalloendopeptidase activity"/>
    <property type="evidence" value="ECO:0007669"/>
    <property type="project" value="UniProtKB-UniRule"/>
</dbReference>
<comment type="caution">
    <text evidence="1">Lacks conserved residue(s) required for the propagation of feature annotation.</text>
</comment>
<dbReference type="Proteomes" id="UP000271098">
    <property type="component" value="Unassembled WGS sequence"/>
</dbReference>
<dbReference type="WBParaSite" id="GPUH_0000820401-mRNA-1">
    <property type="protein sequence ID" value="GPUH_0000820401-mRNA-1"/>
    <property type="gene ID" value="GPUH_0000820401"/>
</dbReference>